<name>A0A1D1US51_RAMVA</name>
<evidence type="ECO:0000313" key="2">
    <source>
        <dbReference type="Proteomes" id="UP000186922"/>
    </source>
</evidence>
<organism evidence="1 2">
    <name type="scientific">Ramazzottius varieornatus</name>
    <name type="common">Water bear</name>
    <name type="synonym">Tardigrade</name>
    <dbReference type="NCBI Taxonomy" id="947166"/>
    <lineage>
        <taxon>Eukaryota</taxon>
        <taxon>Metazoa</taxon>
        <taxon>Ecdysozoa</taxon>
        <taxon>Tardigrada</taxon>
        <taxon>Eutardigrada</taxon>
        <taxon>Parachela</taxon>
        <taxon>Hypsibioidea</taxon>
        <taxon>Ramazzottiidae</taxon>
        <taxon>Ramazzottius</taxon>
    </lineage>
</organism>
<dbReference type="EMBL" id="BDGG01000001">
    <property type="protein sequence ID" value="GAU90552.1"/>
    <property type="molecule type" value="Genomic_DNA"/>
</dbReference>
<reference evidence="1 2" key="1">
    <citation type="journal article" date="2016" name="Nat. Commun.">
        <title>Extremotolerant tardigrade genome and improved radiotolerance of human cultured cells by tardigrade-unique protein.</title>
        <authorList>
            <person name="Hashimoto T."/>
            <person name="Horikawa D.D."/>
            <person name="Saito Y."/>
            <person name="Kuwahara H."/>
            <person name="Kozuka-Hata H."/>
            <person name="Shin-I T."/>
            <person name="Minakuchi Y."/>
            <person name="Ohishi K."/>
            <person name="Motoyama A."/>
            <person name="Aizu T."/>
            <person name="Enomoto A."/>
            <person name="Kondo K."/>
            <person name="Tanaka S."/>
            <person name="Hara Y."/>
            <person name="Koshikawa S."/>
            <person name="Sagara H."/>
            <person name="Miura T."/>
            <person name="Yokobori S."/>
            <person name="Miyagawa K."/>
            <person name="Suzuki Y."/>
            <person name="Kubo T."/>
            <person name="Oyama M."/>
            <person name="Kohara Y."/>
            <person name="Fujiyama A."/>
            <person name="Arakawa K."/>
            <person name="Katayama T."/>
            <person name="Toyoda A."/>
            <person name="Kunieda T."/>
        </authorList>
    </citation>
    <scope>NUCLEOTIDE SEQUENCE [LARGE SCALE GENOMIC DNA]</scope>
    <source>
        <strain evidence="1 2">YOKOZUNA-1</strain>
    </source>
</reference>
<proteinExistence type="predicted"/>
<evidence type="ECO:0000313" key="1">
    <source>
        <dbReference type="EMBL" id="GAU90552.1"/>
    </source>
</evidence>
<protein>
    <submittedName>
        <fullName evidence="1">Uncharacterized protein</fullName>
    </submittedName>
</protein>
<comment type="caution">
    <text evidence="1">The sequence shown here is derived from an EMBL/GenBank/DDBJ whole genome shotgun (WGS) entry which is preliminary data.</text>
</comment>
<gene>
    <name evidence="1" type="primary">RvY_02954-1</name>
    <name evidence="1" type="synonym">RvY_02954.1</name>
    <name evidence="1" type="ORF">RvY_02954</name>
</gene>
<sequence length="74" mass="8422">MKRKNLHTNSDITHQRSGKALLPYVFEVVGRRKKPVGAYTCDEKRQIDNRGVRPEVDVITHLTMTGTLDVEFPG</sequence>
<dbReference type="AlphaFoldDB" id="A0A1D1US51"/>
<keyword evidence="2" id="KW-1185">Reference proteome</keyword>
<accession>A0A1D1US51</accession>
<dbReference type="Proteomes" id="UP000186922">
    <property type="component" value="Unassembled WGS sequence"/>
</dbReference>